<name>A0A8E8FU59_9NIDO</name>
<evidence type="ECO:0000256" key="4">
    <source>
        <dbReference type="ARBA" id="ARBA00022840"/>
    </source>
</evidence>
<reference evidence="7" key="2">
    <citation type="journal article" date="2021" name="NPJ Biofilms Microbiomes">
        <title>Diversity and infectivity of the RNA virome among different cryptic species of an agriculturally important insect vector: whitefly Bemisia tabaci.</title>
        <authorList>
            <person name="Huang H.J."/>
            <person name="Ye Z.X."/>
            <person name="Wang X."/>
            <person name="Yan X.T."/>
            <person name="Zhang Y."/>
            <person name="He Y.J."/>
            <person name="Qi Y.H."/>
            <person name="Zhang X.D."/>
            <person name="Zhuo J.C."/>
            <person name="Lu G."/>
            <person name="Lu J.B."/>
            <person name="Mao Q.Z."/>
            <person name="Sun Z.T."/>
            <person name="Yan F."/>
            <person name="Chen J.P."/>
            <person name="Zhang C.X."/>
            <person name="Li J.M."/>
        </authorList>
    </citation>
    <scope>NUCLEOTIDE SEQUENCE</scope>
    <source>
        <strain evidence="7">CAAS-BQ</strain>
    </source>
</reference>
<dbReference type="GO" id="GO:0016787">
    <property type="term" value="F:hydrolase activity"/>
    <property type="evidence" value="ECO:0007669"/>
    <property type="project" value="UniProtKB-KW"/>
</dbReference>
<keyword evidence="4" id="KW-0067">ATP-binding</keyword>
<keyword evidence="5" id="KW-1133">Transmembrane helix</keyword>
<dbReference type="GO" id="GO:0043139">
    <property type="term" value="F:5'-3' DNA helicase activity"/>
    <property type="evidence" value="ECO:0007669"/>
    <property type="project" value="TreeGrafter"/>
</dbReference>
<feature type="transmembrane region" description="Helical" evidence="5">
    <location>
        <begin position="6"/>
        <end position="28"/>
    </location>
</feature>
<dbReference type="GO" id="GO:0005524">
    <property type="term" value="F:ATP binding"/>
    <property type="evidence" value="ECO:0007669"/>
    <property type="project" value="UniProtKB-KW"/>
</dbReference>
<evidence type="ECO:0000313" key="7">
    <source>
        <dbReference type="EMBL" id="QWC36473.1"/>
    </source>
</evidence>
<evidence type="ECO:0000256" key="1">
    <source>
        <dbReference type="ARBA" id="ARBA00022741"/>
    </source>
</evidence>
<keyword evidence="3" id="KW-0347">Helicase</keyword>
<sequence>MTLKKLVTWLNLTNTWLMYFIIMALRLISMLNKASIIKVKKNPYHLTQSLARYSLFPKPFDFVKTSIEINELKFIYFYLTNIYKQIGLKGWRPEKFNSFNNSSSPGYKLNRYFIDNECASSFLDYLCDVFIKICDKNMIPTQIFGSFEKIGIFKKHKIPELRTIAQGRLEHSVVGKRFSHIAEHKYIHSTGATWMRMGFSITGDGLGKLCRSTEYNRFIHRSEDLSKQDTAEHGALMSVITQARSDISDMTISEKKVFAAISEQNVNAIRVTPFGEIIHFNGSKVSGGSHTTLNNCDKHMVLIALETAKIISNEEKIEFIPENFVTIVNLFDQYVRNDIYSDDAIRHIVKNISKYFIDPKNPNIKTLQSDLLERLCFLIKPNNVSPWCETMFHNHGSEIEWLGNYIDKIDGKYFPNKNRDRMLFTLIAINPEAKAKKFLLKNDNSLMGLAYRLIKVMSMMVYSVSDEEFFSVLCKVRDHIVKEINIKHGFEKIDFQQLIDAETGENPFLSMFVLIDQIGTGSFSKFWTMADFREFICFRKKFFMSPSHFQALITEGCTSGYNFENGSNNLVEFLIDCDVPIKNNKDSTVYAVSEMEKYPPNDQFYPFFHVDRYNCSSYLRILLQSRRSMYLNDFQIEQTIKRMLFSKNISVYNFEHRDEVNTHVIRYHKLSQFHLDNHNRNYKMFVIIPTNKRLYYSRNLSMYFNDNVVSIYNGDYEKIELPLLPPESYGSVEHIDTECKLVEINFKAFNTKVFDRSGILSGKFDSNEIRDNKEEFFGYRHPGDGNMLERIYSTLDNILISVDDRLVEFLLGTNPPSKLKLSNKDTGKFIFFVSGGAGCGKTHQLVRVSNNAQKKNHVVGIVSTVNEHVCRIAEVLHRQNIKFQYNFSSKAVSEGKIPPELREHKEKENIILCTTSIAFKSKCLRRCDVLVVDESSKISVADLCLLTSGPYYRKFKKILLFGDKYQSIVYNPKNLETHYMHPITNFVPASDTIFLNCSRRLGPQTLKMLNHIAYKEEPLVSGKSTDEILEERIIVKIICSNPLDMFETKAITDDQLLSWCNTINIGITVSIIQQNPEKQFQVITPYLGQVAKYMEAGINAITVDSSQSREFDHVILDTVRCNRNGSAGFILDPSRLVVALSRHKKTLTILCCKNVFKKLPISVANYSYLL</sequence>
<keyword evidence="2" id="KW-0378">Hydrolase</keyword>
<keyword evidence="7" id="KW-0548">Nucleotidyltransferase</keyword>
<dbReference type="Pfam" id="PF13245">
    <property type="entry name" value="AAA_19"/>
    <property type="match status" value="1"/>
</dbReference>
<dbReference type="InterPro" id="IPR041679">
    <property type="entry name" value="DNA2/NAM7-like_C"/>
</dbReference>
<dbReference type="EMBL" id="MW256673">
    <property type="protein sequence ID" value="QWC36473.1"/>
    <property type="molecule type" value="Genomic_RNA"/>
</dbReference>
<dbReference type="PANTHER" id="PTHR43788">
    <property type="entry name" value="DNA2/NAM7 HELICASE FAMILY MEMBER"/>
    <property type="match status" value="1"/>
</dbReference>
<evidence type="ECO:0000259" key="6">
    <source>
        <dbReference type="Pfam" id="PF13087"/>
    </source>
</evidence>
<keyword evidence="7" id="KW-0808">Transferase</keyword>
<keyword evidence="5" id="KW-0472">Membrane</keyword>
<dbReference type="InterPro" id="IPR050534">
    <property type="entry name" value="Coronavir_polyprotein_1ab"/>
</dbReference>
<dbReference type="PANTHER" id="PTHR43788:SF8">
    <property type="entry name" value="DNA-BINDING PROTEIN SMUBP-2"/>
    <property type="match status" value="1"/>
</dbReference>
<dbReference type="Pfam" id="PF13087">
    <property type="entry name" value="AAA_12"/>
    <property type="match status" value="1"/>
</dbReference>
<organism evidence="7">
    <name type="scientific">Bemisia tabaci nido-like virus 1</name>
    <dbReference type="NCBI Taxonomy" id="2840075"/>
    <lineage>
        <taxon>Viruses</taxon>
        <taxon>Riboviria</taxon>
        <taxon>Orthornavirae</taxon>
        <taxon>Pisuviricota</taxon>
        <taxon>Pisoniviricetes</taxon>
        <taxon>Nidovirales</taxon>
    </lineage>
</organism>
<evidence type="ECO:0000256" key="2">
    <source>
        <dbReference type="ARBA" id="ARBA00022801"/>
    </source>
</evidence>
<reference evidence="7" key="1">
    <citation type="submission" date="2020-11" db="EMBL/GenBank/DDBJ databases">
        <authorList>
            <person name="Huang H.-J."/>
            <person name="Li J.-M."/>
        </authorList>
    </citation>
    <scope>NUCLEOTIDE SEQUENCE</scope>
    <source>
        <strain evidence="7">CAAS-BQ</strain>
    </source>
</reference>
<proteinExistence type="predicted"/>
<evidence type="ECO:0000256" key="3">
    <source>
        <dbReference type="ARBA" id="ARBA00022806"/>
    </source>
</evidence>
<keyword evidence="5" id="KW-0812">Transmembrane</keyword>
<accession>A0A8E8FU59</accession>
<dbReference type="GO" id="GO:0003968">
    <property type="term" value="F:RNA-directed RNA polymerase activity"/>
    <property type="evidence" value="ECO:0007669"/>
    <property type="project" value="UniProtKB-KW"/>
</dbReference>
<feature type="domain" description="DNA2/NAM7 helicase-like C-terminal" evidence="6">
    <location>
        <begin position="991"/>
        <end position="1153"/>
    </location>
</feature>
<evidence type="ECO:0000256" key="5">
    <source>
        <dbReference type="SAM" id="Phobius"/>
    </source>
</evidence>
<protein>
    <submittedName>
        <fullName evidence="7">RNA-dependent RNA polymerase</fullName>
    </submittedName>
</protein>
<keyword evidence="7" id="KW-0696">RNA-directed RNA polymerase</keyword>
<keyword evidence="1" id="KW-0547">Nucleotide-binding</keyword>